<feature type="non-terminal residue" evidence="1">
    <location>
        <position position="1"/>
    </location>
</feature>
<sequence length="237" mass="27630">QAYSDDNPTARDIDLAMTENPHMFMKLGSIGWCSILAMAGGNPYEKEGDPLIREPDEDKEIYFFKRPRLEASALEIIKEIMNSRGICRPHEIIDEFNEKAGDRFAGVQIAPLIAQSYDFIQLAPTVYSLRESSGKLDLVTAFSDFLMTKSDVRWYTISRYAGEPMNTYPLWTPAMERRWCYWAEENATNPAKRRLFQSLLYIAEPGHWPGTNDEIKYWLRIKEWTGHYYLEHECKHQ</sequence>
<gene>
    <name evidence="1" type="ORF">S01H1_75634</name>
</gene>
<proteinExistence type="predicted"/>
<organism evidence="1">
    <name type="scientific">marine sediment metagenome</name>
    <dbReference type="NCBI Taxonomy" id="412755"/>
    <lineage>
        <taxon>unclassified sequences</taxon>
        <taxon>metagenomes</taxon>
        <taxon>ecological metagenomes</taxon>
    </lineage>
</organism>
<comment type="caution">
    <text evidence="1">The sequence shown here is derived from an EMBL/GenBank/DDBJ whole genome shotgun (WGS) entry which is preliminary data.</text>
</comment>
<name>X0YVQ5_9ZZZZ</name>
<dbReference type="AlphaFoldDB" id="X0YVQ5"/>
<protein>
    <submittedName>
        <fullName evidence="1">Uncharacterized protein</fullName>
    </submittedName>
</protein>
<feature type="non-terminal residue" evidence="1">
    <location>
        <position position="237"/>
    </location>
</feature>
<dbReference type="EMBL" id="BARS01050697">
    <property type="protein sequence ID" value="GAG50717.1"/>
    <property type="molecule type" value="Genomic_DNA"/>
</dbReference>
<reference evidence="1" key="1">
    <citation type="journal article" date="2014" name="Front. Microbiol.">
        <title>High frequency of phylogenetically diverse reductive dehalogenase-homologous genes in deep subseafloor sedimentary metagenomes.</title>
        <authorList>
            <person name="Kawai M."/>
            <person name="Futagami T."/>
            <person name="Toyoda A."/>
            <person name="Takaki Y."/>
            <person name="Nishi S."/>
            <person name="Hori S."/>
            <person name="Arai W."/>
            <person name="Tsubouchi T."/>
            <person name="Morono Y."/>
            <person name="Uchiyama I."/>
            <person name="Ito T."/>
            <person name="Fujiyama A."/>
            <person name="Inagaki F."/>
            <person name="Takami H."/>
        </authorList>
    </citation>
    <scope>NUCLEOTIDE SEQUENCE</scope>
    <source>
        <strain evidence="1">Expedition CK06-06</strain>
    </source>
</reference>
<evidence type="ECO:0000313" key="1">
    <source>
        <dbReference type="EMBL" id="GAG50717.1"/>
    </source>
</evidence>
<accession>X0YVQ5</accession>